<keyword evidence="7" id="KW-1185">Reference proteome</keyword>
<feature type="domain" description="MsrB" evidence="5">
    <location>
        <begin position="42"/>
        <end position="163"/>
    </location>
</feature>
<dbReference type="SUPFAM" id="SSF51316">
    <property type="entry name" value="Mss4-like"/>
    <property type="match status" value="1"/>
</dbReference>
<protein>
    <recommendedName>
        <fullName evidence="1">peptide-methionine (R)-S-oxide reductase</fullName>
        <ecNumber evidence="1">1.8.4.12</ecNumber>
    </recommendedName>
</protein>
<dbReference type="EC" id="1.8.4.12" evidence="1"/>
<evidence type="ECO:0000256" key="4">
    <source>
        <dbReference type="SAM" id="SignalP"/>
    </source>
</evidence>
<dbReference type="EMBL" id="CP013099">
    <property type="protein sequence ID" value="ALP51976.1"/>
    <property type="molecule type" value="Genomic_DNA"/>
</dbReference>
<feature type="signal peptide" evidence="4">
    <location>
        <begin position="1"/>
        <end position="23"/>
    </location>
</feature>
<dbReference type="PANTHER" id="PTHR10173">
    <property type="entry name" value="METHIONINE SULFOXIDE REDUCTASE"/>
    <property type="match status" value="1"/>
</dbReference>
<evidence type="ECO:0000259" key="5">
    <source>
        <dbReference type="PROSITE" id="PS51790"/>
    </source>
</evidence>
<dbReference type="NCBIfam" id="TIGR00357">
    <property type="entry name" value="peptide-methionine (R)-S-oxide reductase MsrB"/>
    <property type="match status" value="1"/>
</dbReference>
<organism evidence="6 7">
    <name type="scientific">Candidatus Tenderia electrophaga</name>
    <dbReference type="NCBI Taxonomy" id="1748243"/>
    <lineage>
        <taxon>Bacteria</taxon>
        <taxon>Pseudomonadati</taxon>
        <taxon>Pseudomonadota</taxon>
        <taxon>Gammaproteobacteria</taxon>
        <taxon>Candidatus Tenderiales</taxon>
        <taxon>Candidatus Tenderiaceae</taxon>
        <taxon>Candidatus Tenderia</taxon>
    </lineage>
</organism>
<dbReference type="Proteomes" id="UP000055136">
    <property type="component" value="Chromosome"/>
</dbReference>
<dbReference type="InterPro" id="IPR028427">
    <property type="entry name" value="Met_Sox_Rdtase_MsrB"/>
</dbReference>
<dbReference type="GO" id="GO:0005737">
    <property type="term" value="C:cytoplasm"/>
    <property type="evidence" value="ECO:0007669"/>
    <property type="project" value="TreeGrafter"/>
</dbReference>
<keyword evidence="4" id="KW-0732">Signal</keyword>
<dbReference type="STRING" id="1748243.Tel_01820"/>
<evidence type="ECO:0000256" key="2">
    <source>
        <dbReference type="ARBA" id="ARBA00023002"/>
    </source>
</evidence>
<dbReference type="PROSITE" id="PS51790">
    <property type="entry name" value="MSRB"/>
    <property type="match status" value="1"/>
</dbReference>
<dbReference type="AlphaFoldDB" id="A0A0S2T9Z7"/>
<dbReference type="GO" id="GO:0006979">
    <property type="term" value="P:response to oxidative stress"/>
    <property type="evidence" value="ECO:0007669"/>
    <property type="project" value="InterPro"/>
</dbReference>
<dbReference type="GO" id="GO:0030091">
    <property type="term" value="P:protein repair"/>
    <property type="evidence" value="ECO:0007669"/>
    <property type="project" value="InterPro"/>
</dbReference>
<evidence type="ECO:0000313" key="6">
    <source>
        <dbReference type="EMBL" id="ALP51976.1"/>
    </source>
</evidence>
<evidence type="ECO:0000313" key="7">
    <source>
        <dbReference type="Proteomes" id="UP000055136"/>
    </source>
</evidence>
<accession>A0A0S2T9Z7</accession>
<reference evidence="6" key="1">
    <citation type="submission" date="2015-10" db="EMBL/GenBank/DDBJ databases">
        <title>Description of Candidatus Tenderia electrophaga gen. nov, sp. nov., an Uncultivated Electroautotroph from a Biocathode Enrichment.</title>
        <authorList>
            <person name="Eddie B.J."/>
            <person name="Malanoski A.P."/>
            <person name="Wang Z."/>
            <person name="Hall R.J."/>
            <person name="Oh S.D."/>
            <person name="Heiner C."/>
            <person name="Lin B."/>
            <person name="Strycharz-Glaven S.M."/>
        </authorList>
    </citation>
    <scope>NUCLEOTIDE SEQUENCE [LARGE SCALE GENOMIC DNA]</scope>
    <source>
        <strain evidence="6">NRL1</strain>
    </source>
</reference>
<dbReference type="GO" id="GO:0033743">
    <property type="term" value="F:peptide-methionine (R)-S-oxide reductase activity"/>
    <property type="evidence" value="ECO:0007669"/>
    <property type="project" value="UniProtKB-EC"/>
</dbReference>
<dbReference type="InterPro" id="IPR002579">
    <property type="entry name" value="Met_Sox_Rdtase_MsrB_dom"/>
</dbReference>
<sequence>MNRRKFLLATVALAASPVLTVRARDDAMSMQNHRIEKLELSDAQWRQRLTPAQFRILREEGTEPAYSSPLNNEKREGTYVCAGCELPLFTAAMKYDSGTGWPSFFKTLPNAVGTKLDFGLFLPRTEYHCARCGGHQGHVFNDGPEPTGKRYCNNGLALKFIPDQA</sequence>
<dbReference type="PANTHER" id="PTHR10173:SF57">
    <property type="entry name" value="PEPTIDE-METHIONINE (R)-S-OXIDE REDUCTASE"/>
    <property type="match status" value="1"/>
</dbReference>
<proteinExistence type="predicted"/>
<dbReference type="Gene3D" id="2.170.150.20">
    <property type="entry name" value="Peptide methionine sulfoxide reductase"/>
    <property type="match status" value="1"/>
</dbReference>
<dbReference type="KEGG" id="tee:Tel_01820"/>
<keyword evidence="2" id="KW-0560">Oxidoreductase</keyword>
<dbReference type="InterPro" id="IPR011057">
    <property type="entry name" value="Mss4-like_sf"/>
</dbReference>
<gene>
    <name evidence="6" type="ORF">Tel_01820</name>
</gene>
<dbReference type="Pfam" id="PF01641">
    <property type="entry name" value="SelR"/>
    <property type="match status" value="1"/>
</dbReference>
<comment type="catalytic activity">
    <reaction evidence="3">
        <text>L-methionyl-[protein] + [thioredoxin]-disulfide + H2O = L-methionyl-(R)-S-oxide-[protein] + [thioredoxin]-dithiol</text>
        <dbReference type="Rhea" id="RHEA:24164"/>
        <dbReference type="Rhea" id="RHEA-COMP:10698"/>
        <dbReference type="Rhea" id="RHEA-COMP:10700"/>
        <dbReference type="Rhea" id="RHEA-COMP:12313"/>
        <dbReference type="Rhea" id="RHEA-COMP:12314"/>
        <dbReference type="ChEBI" id="CHEBI:15377"/>
        <dbReference type="ChEBI" id="CHEBI:16044"/>
        <dbReference type="ChEBI" id="CHEBI:29950"/>
        <dbReference type="ChEBI" id="CHEBI:45764"/>
        <dbReference type="ChEBI" id="CHEBI:50058"/>
        <dbReference type="EC" id="1.8.4.12"/>
    </reaction>
</comment>
<name>A0A0S2T9Z7_9GAMM</name>
<evidence type="ECO:0000256" key="1">
    <source>
        <dbReference type="ARBA" id="ARBA00012499"/>
    </source>
</evidence>
<evidence type="ECO:0000256" key="3">
    <source>
        <dbReference type="ARBA" id="ARBA00048488"/>
    </source>
</evidence>
<feature type="chain" id="PRO_5006604790" description="peptide-methionine (R)-S-oxide reductase" evidence="4">
    <location>
        <begin position="24"/>
        <end position="165"/>
    </location>
</feature>